<dbReference type="PANTHER" id="PTHR35008:SF4">
    <property type="entry name" value="BLL4482 PROTEIN"/>
    <property type="match status" value="1"/>
</dbReference>
<evidence type="ECO:0000256" key="1">
    <source>
        <dbReference type="ARBA" id="ARBA00022617"/>
    </source>
</evidence>
<accession>A0A399F843</accession>
<sequence length="150" mass="15957">MKQLVSWALWGLLALATAQTGAGLYQQNCAFCHGDKGQGRPGAFPPLAGHAPDFLQIPTGRAQLINTLLYGMQGEITAKGQKYNGVMPAFAQLPDEQLAGVLNYILNAWSNDKALPSEFKPITAGEIAAARSTRLTPQQVGAARAKLNLP</sequence>
<protein>
    <submittedName>
        <fullName evidence="7">Cytochrome c-552</fullName>
    </submittedName>
</protein>
<proteinExistence type="predicted"/>
<dbReference type="SUPFAM" id="SSF46626">
    <property type="entry name" value="Cytochrome c"/>
    <property type="match status" value="1"/>
</dbReference>
<dbReference type="InterPro" id="IPR036909">
    <property type="entry name" value="Cyt_c-like_dom_sf"/>
</dbReference>
<name>A0A399F843_9DEIN</name>
<dbReference type="Proteomes" id="UP000266178">
    <property type="component" value="Unassembled WGS sequence"/>
</dbReference>
<comment type="caution">
    <text evidence="7">The sequence shown here is derived from an EMBL/GenBank/DDBJ whole genome shotgun (WGS) entry which is preliminary data.</text>
</comment>
<dbReference type="RefSeq" id="WP_119357744.1">
    <property type="nucleotide sequence ID" value="NZ_BJXM01000001.1"/>
</dbReference>
<dbReference type="GO" id="GO:0009055">
    <property type="term" value="F:electron transfer activity"/>
    <property type="evidence" value="ECO:0007669"/>
    <property type="project" value="InterPro"/>
</dbReference>
<keyword evidence="8" id="KW-1185">Reference proteome</keyword>
<evidence type="ECO:0000256" key="5">
    <source>
        <dbReference type="SAM" id="SignalP"/>
    </source>
</evidence>
<feature type="signal peptide" evidence="5">
    <location>
        <begin position="1"/>
        <end position="22"/>
    </location>
</feature>
<evidence type="ECO:0000313" key="7">
    <source>
        <dbReference type="EMBL" id="RIH91836.1"/>
    </source>
</evidence>
<dbReference type="EMBL" id="QWLB01000031">
    <property type="protein sequence ID" value="RIH91836.1"/>
    <property type="molecule type" value="Genomic_DNA"/>
</dbReference>
<dbReference type="PROSITE" id="PS51007">
    <property type="entry name" value="CYTC"/>
    <property type="match status" value="1"/>
</dbReference>
<dbReference type="GO" id="GO:0046872">
    <property type="term" value="F:metal ion binding"/>
    <property type="evidence" value="ECO:0007669"/>
    <property type="project" value="UniProtKB-KW"/>
</dbReference>
<keyword evidence="2 4" id="KW-0479">Metal-binding</keyword>
<dbReference type="GO" id="GO:0020037">
    <property type="term" value="F:heme binding"/>
    <property type="evidence" value="ECO:0007669"/>
    <property type="project" value="InterPro"/>
</dbReference>
<dbReference type="Gene3D" id="1.10.760.10">
    <property type="entry name" value="Cytochrome c-like domain"/>
    <property type="match status" value="1"/>
</dbReference>
<reference evidence="7" key="1">
    <citation type="submission" date="2018-08" db="EMBL/GenBank/DDBJ databases">
        <title>Meiothermus granaticius genome AF-68 sequencing project.</title>
        <authorList>
            <person name="Da Costa M.S."/>
            <person name="Albuquerque L."/>
            <person name="Raposo P."/>
            <person name="Froufe H.J.C."/>
            <person name="Barroso C.S."/>
            <person name="Egas C."/>
        </authorList>
    </citation>
    <scope>NUCLEOTIDE SEQUENCE [LARGE SCALE GENOMIC DNA]</scope>
    <source>
        <strain evidence="7">AF-68</strain>
    </source>
</reference>
<dbReference type="AlphaFoldDB" id="A0A399F843"/>
<dbReference type="OrthoDB" id="31970at2"/>
<keyword evidence="3 4" id="KW-0408">Iron</keyword>
<evidence type="ECO:0000256" key="4">
    <source>
        <dbReference type="PROSITE-ProRule" id="PRU00433"/>
    </source>
</evidence>
<keyword evidence="1 4" id="KW-0349">Heme</keyword>
<dbReference type="InterPro" id="IPR051459">
    <property type="entry name" value="Cytochrome_c-type_DH"/>
</dbReference>
<dbReference type="PANTHER" id="PTHR35008">
    <property type="entry name" value="BLL4482 PROTEIN-RELATED"/>
    <property type="match status" value="1"/>
</dbReference>
<evidence type="ECO:0000313" key="8">
    <source>
        <dbReference type="Proteomes" id="UP000266178"/>
    </source>
</evidence>
<evidence type="ECO:0000256" key="3">
    <source>
        <dbReference type="ARBA" id="ARBA00023004"/>
    </source>
</evidence>
<gene>
    <name evidence="7" type="primary">cycA_3</name>
    <name evidence="7" type="ORF">Mgrana_02272</name>
</gene>
<dbReference type="Pfam" id="PF13442">
    <property type="entry name" value="Cytochrome_CBB3"/>
    <property type="match status" value="1"/>
</dbReference>
<feature type="domain" description="Cytochrome c" evidence="6">
    <location>
        <begin position="16"/>
        <end position="109"/>
    </location>
</feature>
<dbReference type="InterPro" id="IPR009056">
    <property type="entry name" value="Cyt_c-like_dom"/>
</dbReference>
<feature type="chain" id="PRO_5017176990" evidence="5">
    <location>
        <begin position="23"/>
        <end position="150"/>
    </location>
</feature>
<evidence type="ECO:0000259" key="6">
    <source>
        <dbReference type="PROSITE" id="PS51007"/>
    </source>
</evidence>
<keyword evidence="5" id="KW-0732">Signal</keyword>
<evidence type="ECO:0000256" key="2">
    <source>
        <dbReference type="ARBA" id="ARBA00022723"/>
    </source>
</evidence>
<organism evidence="7 8">
    <name type="scientific">Meiothermus granaticius NBRC 107808</name>
    <dbReference type="NCBI Taxonomy" id="1227551"/>
    <lineage>
        <taxon>Bacteria</taxon>
        <taxon>Thermotogati</taxon>
        <taxon>Deinococcota</taxon>
        <taxon>Deinococci</taxon>
        <taxon>Thermales</taxon>
        <taxon>Thermaceae</taxon>
        <taxon>Meiothermus</taxon>
    </lineage>
</organism>